<keyword evidence="1" id="KW-0472">Membrane</keyword>
<protein>
    <recommendedName>
        <fullName evidence="4">Nucleotidyltransferase family protein</fullName>
    </recommendedName>
</protein>
<organism evidence="2 3">
    <name type="scientific">Candidatus Desulfosporosinus infrequens</name>
    <dbReference type="NCBI Taxonomy" id="2043169"/>
    <lineage>
        <taxon>Bacteria</taxon>
        <taxon>Bacillati</taxon>
        <taxon>Bacillota</taxon>
        <taxon>Clostridia</taxon>
        <taxon>Eubacteriales</taxon>
        <taxon>Desulfitobacteriaceae</taxon>
        <taxon>Desulfosporosinus</taxon>
    </lineage>
</organism>
<keyword evidence="1" id="KW-1133">Transmembrane helix</keyword>
<dbReference type="Gene3D" id="3.30.460.40">
    <property type="match status" value="1"/>
</dbReference>
<proteinExistence type="predicted"/>
<dbReference type="Proteomes" id="UP000238916">
    <property type="component" value="Unassembled WGS sequence"/>
</dbReference>
<feature type="transmembrane region" description="Helical" evidence="1">
    <location>
        <begin position="103"/>
        <end position="121"/>
    </location>
</feature>
<sequence length="131" mass="15577">MRKFHVDCKKAVVIEATQHITVEQVLQTFEEYQITCMSLKGFLIKYLYPQPDMRMMADIDILFKNEQTESVKQLMLRLGFTLGTAKNLYRRKLFFPRLNTMKTLYPFLGTLPFLLPLCWVLRGMRCLLFKQ</sequence>
<dbReference type="AlphaFoldDB" id="A0A2U3K5R4"/>
<dbReference type="Pfam" id="PF14907">
    <property type="entry name" value="NTP_transf_5"/>
    <property type="match status" value="1"/>
</dbReference>
<gene>
    <name evidence="2" type="ORF">SBF1_1450002</name>
</gene>
<reference evidence="3" key="1">
    <citation type="submission" date="2018-02" db="EMBL/GenBank/DDBJ databases">
        <authorList>
            <person name="Hausmann B."/>
        </authorList>
    </citation>
    <scope>NUCLEOTIDE SEQUENCE [LARGE SCALE GENOMIC DNA]</scope>
    <source>
        <strain evidence="3">Peat soil MAG SbF1</strain>
    </source>
</reference>
<accession>A0A2U3K5R4</accession>
<evidence type="ECO:0000313" key="2">
    <source>
        <dbReference type="EMBL" id="SPF35024.1"/>
    </source>
</evidence>
<evidence type="ECO:0008006" key="4">
    <source>
        <dbReference type="Google" id="ProtNLM"/>
    </source>
</evidence>
<name>A0A2U3K5R4_9FIRM</name>
<keyword evidence="1" id="KW-0812">Transmembrane</keyword>
<dbReference type="InterPro" id="IPR039498">
    <property type="entry name" value="NTP_transf_5"/>
</dbReference>
<evidence type="ECO:0000313" key="3">
    <source>
        <dbReference type="Proteomes" id="UP000238916"/>
    </source>
</evidence>
<evidence type="ECO:0000256" key="1">
    <source>
        <dbReference type="SAM" id="Phobius"/>
    </source>
</evidence>
<dbReference type="EMBL" id="OMOF01000052">
    <property type="protein sequence ID" value="SPF35024.1"/>
    <property type="molecule type" value="Genomic_DNA"/>
</dbReference>